<proteinExistence type="predicted"/>
<protein>
    <submittedName>
        <fullName evidence="4">Nucleosomal histone kinase 1-like</fullName>
    </submittedName>
</protein>
<dbReference type="PROSITE" id="PS00107">
    <property type="entry name" value="PROTEIN_KINASE_ATP"/>
    <property type="match status" value="1"/>
</dbReference>
<organism evidence="3 4">
    <name type="scientific">Glossina fuscipes</name>
    <dbReference type="NCBI Taxonomy" id="7396"/>
    <lineage>
        <taxon>Eukaryota</taxon>
        <taxon>Metazoa</taxon>
        <taxon>Ecdysozoa</taxon>
        <taxon>Arthropoda</taxon>
        <taxon>Hexapoda</taxon>
        <taxon>Insecta</taxon>
        <taxon>Pterygota</taxon>
        <taxon>Neoptera</taxon>
        <taxon>Endopterygota</taxon>
        <taxon>Diptera</taxon>
        <taxon>Brachycera</taxon>
        <taxon>Muscomorpha</taxon>
        <taxon>Hippoboscoidea</taxon>
        <taxon>Glossinidae</taxon>
        <taxon>Glossina</taxon>
    </lineage>
</organism>
<feature type="domain" description="Protein kinase" evidence="2">
    <location>
        <begin position="19"/>
        <end position="192"/>
    </location>
</feature>
<dbReference type="InterPro" id="IPR000719">
    <property type="entry name" value="Prot_kinase_dom"/>
</dbReference>
<dbReference type="PANTHER" id="PTHR11909">
    <property type="entry name" value="CASEIN KINASE-RELATED"/>
    <property type="match status" value="1"/>
</dbReference>
<dbReference type="InterPro" id="IPR011009">
    <property type="entry name" value="Kinase-like_dom_sf"/>
</dbReference>
<dbReference type="RefSeq" id="XP_037881914.1">
    <property type="nucleotide sequence ID" value="XM_038025986.1"/>
</dbReference>
<keyword evidence="1" id="KW-0547">Nucleotide-binding</keyword>
<dbReference type="GO" id="GO:0004672">
    <property type="term" value="F:protein kinase activity"/>
    <property type="evidence" value="ECO:0007669"/>
    <property type="project" value="InterPro"/>
</dbReference>
<dbReference type="Gene3D" id="1.10.510.10">
    <property type="entry name" value="Transferase(Phosphotransferase) domain 1"/>
    <property type="match status" value="1"/>
</dbReference>
<keyword evidence="3" id="KW-1185">Reference proteome</keyword>
<dbReference type="KEGG" id="gfs:119632854"/>
<evidence type="ECO:0000259" key="2">
    <source>
        <dbReference type="PROSITE" id="PS50011"/>
    </source>
</evidence>
<dbReference type="PROSITE" id="PS50011">
    <property type="entry name" value="PROTEIN_KINASE_DOM"/>
    <property type="match status" value="1"/>
</dbReference>
<name>A0A8U0W9G1_9MUSC</name>
<evidence type="ECO:0000313" key="4">
    <source>
        <dbReference type="RefSeq" id="XP_037881914.1"/>
    </source>
</evidence>
<dbReference type="SUPFAM" id="SSF56112">
    <property type="entry name" value="Protein kinase-like (PK-like)"/>
    <property type="match status" value="1"/>
</dbReference>
<feature type="binding site" evidence="1">
    <location>
        <position position="49"/>
    </location>
    <ligand>
        <name>ATP</name>
        <dbReference type="ChEBI" id="CHEBI:30616"/>
    </ligand>
</feature>
<sequence length="192" mass="21475">MSEKLREVTILKDFAKNEYKIGTSVGIGGYGEIYTACKGGGKSYDCVVKCEPHDNGPLFVEMHFYMRNCKLDDINNFKRKNGLKSLGVPYMLGHGSVDVNNIKHRGPDISKHLLSNSRCLPEIAVYRIALQMLDAYEFIHRCGYVPADLKAANILLGYGKRGGAQTFAPDMLGFLRSQPLQQLYEYSINNAN</sequence>
<accession>A0A8U0W9G1</accession>
<evidence type="ECO:0000256" key="1">
    <source>
        <dbReference type="PROSITE-ProRule" id="PRU10141"/>
    </source>
</evidence>
<gene>
    <name evidence="4" type="primary">LOC119632854</name>
</gene>
<dbReference type="InterPro" id="IPR017441">
    <property type="entry name" value="Protein_kinase_ATP_BS"/>
</dbReference>
<dbReference type="GO" id="GO:0005524">
    <property type="term" value="F:ATP binding"/>
    <property type="evidence" value="ECO:0007669"/>
    <property type="project" value="UniProtKB-UniRule"/>
</dbReference>
<dbReference type="InterPro" id="IPR050235">
    <property type="entry name" value="CK1_Ser-Thr_kinase"/>
</dbReference>
<dbReference type="AlphaFoldDB" id="A0A8U0W9G1"/>
<evidence type="ECO:0000313" key="3">
    <source>
        <dbReference type="Proteomes" id="UP000092443"/>
    </source>
</evidence>
<dbReference type="Proteomes" id="UP000092443">
    <property type="component" value="Unplaced"/>
</dbReference>
<reference evidence="4" key="1">
    <citation type="submission" date="2025-08" db="UniProtKB">
        <authorList>
            <consortium name="RefSeq"/>
        </authorList>
    </citation>
    <scope>IDENTIFICATION</scope>
    <source>
        <tissue evidence="4">Whole body pupa</tissue>
    </source>
</reference>
<keyword evidence="1" id="KW-0067">ATP-binding</keyword>
<dbReference type="GeneID" id="119632854"/>